<evidence type="ECO:0000313" key="3">
    <source>
        <dbReference type="Proteomes" id="UP000324832"/>
    </source>
</evidence>
<feature type="region of interest" description="Disordered" evidence="1">
    <location>
        <begin position="1"/>
        <end position="23"/>
    </location>
</feature>
<sequence>MGKSGKAPLLPVRQAGPPPPLLSHPLLKPRRMVWYRSCHRRR</sequence>
<gene>
    <name evidence="2" type="ORF">LSINAPIS_LOCUS1237</name>
</gene>
<dbReference type="EMBL" id="FZQP02000163">
    <property type="protein sequence ID" value="VVC87701.1"/>
    <property type="molecule type" value="Genomic_DNA"/>
</dbReference>
<name>A0A5E4PRJ9_9NEOP</name>
<organism evidence="2 3">
    <name type="scientific">Leptidea sinapis</name>
    <dbReference type="NCBI Taxonomy" id="189913"/>
    <lineage>
        <taxon>Eukaryota</taxon>
        <taxon>Metazoa</taxon>
        <taxon>Ecdysozoa</taxon>
        <taxon>Arthropoda</taxon>
        <taxon>Hexapoda</taxon>
        <taxon>Insecta</taxon>
        <taxon>Pterygota</taxon>
        <taxon>Neoptera</taxon>
        <taxon>Endopterygota</taxon>
        <taxon>Lepidoptera</taxon>
        <taxon>Glossata</taxon>
        <taxon>Ditrysia</taxon>
        <taxon>Papilionoidea</taxon>
        <taxon>Pieridae</taxon>
        <taxon>Dismorphiinae</taxon>
        <taxon>Leptidea</taxon>
    </lineage>
</organism>
<protein>
    <submittedName>
        <fullName evidence="2">Uncharacterized protein</fullName>
    </submittedName>
</protein>
<keyword evidence="3" id="KW-1185">Reference proteome</keyword>
<proteinExistence type="predicted"/>
<dbReference type="Proteomes" id="UP000324832">
    <property type="component" value="Unassembled WGS sequence"/>
</dbReference>
<evidence type="ECO:0000256" key="1">
    <source>
        <dbReference type="SAM" id="MobiDB-lite"/>
    </source>
</evidence>
<dbReference type="AlphaFoldDB" id="A0A5E4PRJ9"/>
<accession>A0A5E4PRJ9</accession>
<evidence type="ECO:0000313" key="2">
    <source>
        <dbReference type="EMBL" id="VVC87701.1"/>
    </source>
</evidence>
<reference evidence="2 3" key="1">
    <citation type="submission" date="2017-07" db="EMBL/GenBank/DDBJ databases">
        <authorList>
            <person name="Talla V."/>
            <person name="Backstrom N."/>
        </authorList>
    </citation>
    <scope>NUCLEOTIDE SEQUENCE [LARGE SCALE GENOMIC DNA]</scope>
</reference>